<comment type="caution">
    <text evidence="1">The sequence shown here is derived from an EMBL/GenBank/DDBJ whole genome shotgun (WGS) entry which is preliminary data.</text>
</comment>
<sequence>MCIAVWIWQTHSQYPFILLSNRDEYHDRPTRPVEWWGEDDQKILGGRDELAGGTWLGCTRNGRLAFLTNFREPNPSPSAKSRGDLTLRFLQSDIPPIKFAEEVAKEATEYNGFNLVLVDLCSNVMVYVSNRPEGEATTIQIISPGLHVLSNAKLDTPWPKAQRLRRKFKELLDMYDGKEIPLEEMVVKLMSDNVKADLHSLPITGCIPEWEFDLSSIFVDVESNKGRYGTRSMTAISVTSDGEVRLYEKYLDINDGVWKEHTMQYQLSVCGRRL</sequence>
<evidence type="ECO:0000313" key="2">
    <source>
        <dbReference type="Proteomes" id="UP000636800"/>
    </source>
</evidence>
<name>A0A835USU8_VANPL</name>
<dbReference type="PANTHER" id="PTHR17985">
    <property type="entry name" value="SER/THR-RICH PROTEIN T10 IN DGCR REGION"/>
    <property type="match status" value="1"/>
</dbReference>
<evidence type="ECO:0008006" key="3">
    <source>
        <dbReference type="Google" id="ProtNLM"/>
    </source>
</evidence>
<gene>
    <name evidence="1" type="ORF">HPP92_014560</name>
</gene>
<reference evidence="1 2" key="1">
    <citation type="journal article" date="2020" name="Nat. Food">
        <title>A phased Vanilla planifolia genome enables genetic improvement of flavour and production.</title>
        <authorList>
            <person name="Hasing T."/>
            <person name="Tang H."/>
            <person name="Brym M."/>
            <person name="Khazi F."/>
            <person name="Huang T."/>
            <person name="Chambers A.H."/>
        </authorList>
    </citation>
    <scope>NUCLEOTIDE SEQUENCE [LARGE SCALE GENOMIC DNA]</scope>
    <source>
        <tissue evidence="1">Leaf</tissue>
    </source>
</reference>
<dbReference type="InterPro" id="IPR008551">
    <property type="entry name" value="TANGO2"/>
</dbReference>
<dbReference type="Pfam" id="PF05742">
    <property type="entry name" value="TANGO2"/>
    <property type="match status" value="1"/>
</dbReference>
<accession>A0A835USU8</accession>
<dbReference type="OrthoDB" id="431557at2759"/>
<dbReference type="Proteomes" id="UP000636800">
    <property type="component" value="Chromosome 7"/>
</dbReference>
<dbReference type="PANTHER" id="PTHR17985:SF8">
    <property type="entry name" value="TRANSPORT AND GOLGI ORGANIZATION PROTEIN 2 HOMOLOG"/>
    <property type="match status" value="1"/>
</dbReference>
<protein>
    <recommendedName>
        <fullName evidence="3">Transport and Golgi organization 2 homolog</fullName>
    </recommendedName>
</protein>
<dbReference type="EMBL" id="JADCNL010000007">
    <property type="protein sequence ID" value="KAG0472703.1"/>
    <property type="molecule type" value="Genomic_DNA"/>
</dbReference>
<keyword evidence="2" id="KW-1185">Reference proteome</keyword>
<dbReference type="AlphaFoldDB" id="A0A835USU8"/>
<evidence type="ECO:0000313" key="1">
    <source>
        <dbReference type="EMBL" id="KAG0472703.1"/>
    </source>
</evidence>
<organism evidence="1 2">
    <name type="scientific">Vanilla planifolia</name>
    <name type="common">Vanilla</name>
    <dbReference type="NCBI Taxonomy" id="51239"/>
    <lineage>
        <taxon>Eukaryota</taxon>
        <taxon>Viridiplantae</taxon>
        <taxon>Streptophyta</taxon>
        <taxon>Embryophyta</taxon>
        <taxon>Tracheophyta</taxon>
        <taxon>Spermatophyta</taxon>
        <taxon>Magnoliopsida</taxon>
        <taxon>Liliopsida</taxon>
        <taxon>Asparagales</taxon>
        <taxon>Orchidaceae</taxon>
        <taxon>Vanilloideae</taxon>
        <taxon>Vanilleae</taxon>
        <taxon>Vanilla</taxon>
    </lineage>
</organism>
<proteinExistence type="predicted"/>